<name>A0A9P9HY59_FUSRE</name>
<dbReference type="GeneID" id="70216929"/>
<dbReference type="EMBL" id="JAGMUX010000003">
    <property type="protein sequence ID" value="KAH7265727.1"/>
    <property type="molecule type" value="Genomic_DNA"/>
</dbReference>
<dbReference type="Pfam" id="PF00172">
    <property type="entry name" value="Zn_clus"/>
    <property type="match status" value="1"/>
</dbReference>
<dbReference type="Gene3D" id="4.10.240.10">
    <property type="entry name" value="Zn(2)-C6 fungal-type DNA-binding domain"/>
    <property type="match status" value="1"/>
</dbReference>
<dbReference type="SUPFAM" id="SSF57701">
    <property type="entry name" value="Zn2/Cys6 DNA-binding domain"/>
    <property type="match status" value="1"/>
</dbReference>
<feature type="domain" description="Zn(2)-C6 fungal-type" evidence="2">
    <location>
        <begin position="14"/>
        <end position="44"/>
    </location>
</feature>
<dbReference type="OrthoDB" id="5350673at2759"/>
<dbReference type="AlphaFoldDB" id="A0A9P9HY59"/>
<evidence type="ECO:0000313" key="3">
    <source>
        <dbReference type="EMBL" id="KAH7265727.1"/>
    </source>
</evidence>
<dbReference type="SMART" id="SM00066">
    <property type="entry name" value="GAL4"/>
    <property type="match status" value="1"/>
</dbReference>
<dbReference type="CDD" id="cd00067">
    <property type="entry name" value="GAL4"/>
    <property type="match status" value="1"/>
</dbReference>
<dbReference type="InterPro" id="IPR001138">
    <property type="entry name" value="Zn2Cys6_DnaBD"/>
</dbReference>
<organism evidence="3 4">
    <name type="scientific">Fusarium redolens</name>
    <dbReference type="NCBI Taxonomy" id="48865"/>
    <lineage>
        <taxon>Eukaryota</taxon>
        <taxon>Fungi</taxon>
        <taxon>Dikarya</taxon>
        <taxon>Ascomycota</taxon>
        <taxon>Pezizomycotina</taxon>
        <taxon>Sordariomycetes</taxon>
        <taxon>Hypocreomycetidae</taxon>
        <taxon>Hypocreales</taxon>
        <taxon>Nectriaceae</taxon>
        <taxon>Fusarium</taxon>
        <taxon>Fusarium redolens species complex</taxon>
    </lineage>
</organism>
<comment type="caution">
    <text evidence="3">The sequence shown here is derived from an EMBL/GenBank/DDBJ whole genome shotgun (WGS) entry which is preliminary data.</text>
</comment>
<sequence length="375" mass="42884">MIRRRKGHRKSREGCVQCKEKHAKCNEVHPRCLQCERANVVCSFSSPNLTKPPLNEDSIADLELLEHWHRYPVTGDMTEPTRQLQYNLVRLGFSHHYLLNSILGLTALQLYSEDRSQSKWYVRAVAHQQAAITRARPHFESLSQAHEQALLGFSAFTSMYAVAEPIYRPSSVRSESSFDPVEELLKALRFSRSTLMFVQQSFPPVVVSGSWLLTKFVANYQDTLNDLETRYPQLAFLQRCIVRQFEGDQRKACLHAAEALFRRISTLSDNLDDPEPGKIVWGWGLEVSQTFLDLCSARHPLALVILGHFTVLMSYNQEHWCLSSWPSGLLSYINGVLGDEWEDAMKWPGSLVFWGNLAINKLTASTQTSGRYYEV</sequence>
<dbReference type="PROSITE" id="PS50048">
    <property type="entry name" value="ZN2_CY6_FUNGAL_2"/>
    <property type="match status" value="1"/>
</dbReference>
<evidence type="ECO:0000256" key="1">
    <source>
        <dbReference type="ARBA" id="ARBA00023242"/>
    </source>
</evidence>
<dbReference type="PROSITE" id="PS00463">
    <property type="entry name" value="ZN2_CY6_FUNGAL_1"/>
    <property type="match status" value="1"/>
</dbReference>
<evidence type="ECO:0000259" key="2">
    <source>
        <dbReference type="PROSITE" id="PS50048"/>
    </source>
</evidence>
<dbReference type="InterPro" id="IPR036864">
    <property type="entry name" value="Zn2-C6_fun-type_DNA-bd_sf"/>
</dbReference>
<proteinExistence type="predicted"/>
<dbReference type="InterPro" id="IPR053157">
    <property type="entry name" value="Sterol_Uptake_Regulator"/>
</dbReference>
<gene>
    <name evidence="3" type="ORF">BKA55DRAFT_503052</name>
</gene>
<keyword evidence="1" id="KW-0539">Nucleus</keyword>
<dbReference type="PANTHER" id="PTHR47784:SF5">
    <property type="entry name" value="STEROL UPTAKE CONTROL PROTEIN 2"/>
    <property type="match status" value="1"/>
</dbReference>
<keyword evidence="4" id="KW-1185">Reference proteome</keyword>
<accession>A0A9P9HY59</accession>
<dbReference type="GO" id="GO:0001228">
    <property type="term" value="F:DNA-binding transcription activator activity, RNA polymerase II-specific"/>
    <property type="evidence" value="ECO:0007669"/>
    <property type="project" value="TreeGrafter"/>
</dbReference>
<dbReference type="RefSeq" id="XP_046054462.1">
    <property type="nucleotide sequence ID" value="XM_046186975.1"/>
</dbReference>
<dbReference type="GO" id="GO:0008270">
    <property type="term" value="F:zinc ion binding"/>
    <property type="evidence" value="ECO:0007669"/>
    <property type="project" value="InterPro"/>
</dbReference>
<dbReference type="PANTHER" id="PTHR47784">
    <property type="entry name" value="STEROL UPTAKE CONTROL PROTEIN 2"/>
    <property type="match status" value="1"/>
</dbReference>
<protein>
    <recommendedName>
        <fullName evidence="2">Zn(2)-C6 fungal-type domain-containing protein</fullName>
    </recommendedName>
</protein>
<evidence type="ECO:0000313" key="4">
    <source>
        <dbReference type="Proteomes" id="UP000720189"/>
    </source>
</evidence>
<dbReference type="Proteomes" id="UP000720189">
    <property type="component" value="Unassembled WGS sequence"/>
</dbReference>
<reference evidence="3" key="1">
    <citation type="journal article" date="2021" name="Nat. Commun.">
        <title>Genetic determinants of endophytism in the Arabidopsis root mycobiome.</title>
        <authorList>
            <person name="Mesny F."/>
            <person name="Miyauchi S."/>
            <person name="Thiergart T."/>
            <person name="Pickel B."/>
            <person name="Atanasova L."/>
            <person name="Karlsson M."/>
            <person name="Huettel B."/>
            <person name="Barry K.W."/>
            <person name="Haridas S."/>
            <person name="Chen C."/>
            <person name="Bauer D."/>
            <person name="Andreopoulos W."/>
            <person name="Pangilinan J."/>
            <person name="LaButti K."/>
            <person name="Riley R."/>
            <person name="Lipzen A."/>
            <person name="Clum A."/>
            <person name="Drula E."/>
            <person name="Henrissat B."/>
            <person name="Kohler A."/>
            <person name="Grigoriev I.V."/>
            <person name="Martin F.M."/>
            <person name="Hacquard S."/>
        </authorList>
    </citation>
    <scope>NUCLEOTIDE SEQUENCE</scope>
    <source>
        <strain evidence="3">MPI-CAGE-AT-0023</strain>
    </source>
</reference>